<feature type="compositionally biased region" description="Polar residues" evidence="1">
    <location>
        <begin position="304"/>
        <end position="318"/>
    </location>
</feature>
<feature type="compositionally biased region" description="Polar residues" evidence="1">
    <location>
        <begin position="469"/>
        <end position="483"/>
    </location>
</feature>
<dbReference type="OrthoDB" id="2687738at2759"/>
<feature type="region of interest" description="Disordered" evidence="1">
    <location>
        <begin position="423"/>
        <end position="530"/>
    </location>
</feature>
<feature type="compositionally biased region" description="Acidic residues" evidence="1">
    <location>
        <begin position="327"/>
        <end position="341"/>
    </location>
</feature>
<reference evidence="2" key="1">
    <citation type="submission" date="2020-11" db="EMBL/GenBank/DDBJ databases">
        <authorList>
            <consortium name="DOE Joint Genome Institute"/>
            <person name="Ahrendt S."/>
            <person name="Riley R."/>
            <person name="Andreopoulos W."/>
            <person name="Labutti K."/>
            <person name="Pangilinan J."/>
            <person name="Ruiz-Duenas F.J."/>
            <person name="Barrasa J.M."/>
            <person name="Sanchez-Garcia M."/>
            <person name="Camarero S."/>
            <person name="Miyauchi S."/>
            <person name="Serrano A."/>
            <person name="Linde D."/>
            <person name="Babiker R."/>
            <person name="Drula E."/>
            <person name="Ayuso-Fernandez I."/>
            <person name="Pacheco R."/>
            <person name="Padilla G."/>
            <person name="Ferreira P."/>
            <person name="Barriuso J."/>
            <person name="Kellner H."/>
            <person name="Castanera R."/>
            <person name="Alfaro M."/>
            <person name="Ramirez L."/>
            <person name="Pisabarro A.G."/>
            <person name="Kuo A."/>
            <person name="Tritt A."/>
            <person name="Lipzen A."/>
            <person name="He G."/>
            <person name="Yan M."/>
            <person name="Ng V."/>
            <person name="Cullen D."/>
            <person name="Martin F."/>
            <person name="Rosso M.-N."/>
            <person name="Henrissat B."/>
            <person name="Hibbett D."/>
            <person name="Martinez A.T."/>
            <person name="Grigoriev I.V."/>
        </authorList>
    </citation>
    <scope>NUCLEOTIDE SEQUENCE</scope>
    <source>
        <strain evidence="2">AH 40177</strain>
    </source>
</reference>
<feature type="region of interest" description="Disordered" evidence="1">
    <location>
        <begin position="544"/>
        <end position="592"/>
    </location>
</feature>
<accession>A0A9P5PNU6</accession>
<feature type="region of interest" description="Disordered" evidence="1">
    <location>
        <begin position="1283"/>
        <end position="1393"/>
    </location>
</feature>
<feature type="compositionally biased region" description="Low complexity" evidence="1">
    <location>
        <begin position="544"/>
        <end position="567"/>
    </location>
</feature>
<feature type="compositionally biased region" description="Polar residues" evidence="1">
    <location>
        <begin position="376"/>
        <end position="400"/>
    </location>
</feature>
<feature type="compositionally biased region" description="Polar residues" evidence="1">
    <location>
        <begin position="650"/>
        <end position="659"/>
    </location>
</feature>
<feature type="compositionally biased region" description="Basic residues" evidence="1">
    <location>
        <begin position="346"/>
        <end position="356"/>
    </location>
</feature>
<feature type="compositionally biased region" description="Polar residues" evidence="1">
    <location>
        <begin position="248"/>
        <end position="267"/>
    </location>
</feature>
<feature type="compositionally biased region" description="Polar residues" evidence="1">
    <location>
        <begin position="139"/>
        <end position="156"/>
    </location>
</feature>
<feature type="compositionally biased region" description="Basic and acidic residues" evidence="1">
    <location>
        <begin position="1370"/>
        <end position="1379"/>
    </location>
</feature>
<proteinExistence type="predicted"/>
<feature type="region of interest" description="Disordered" evidence="1">
    <location>
        <begin position="853"/>
        <end position="1098"/>
    </location>
</feature>
<name>A0A9P5PNU6_9AGAR</name>
<evidence type="ECO:0000313" key="3">
    <source>
        <dbReference type="Proteomes" id="UP000772434"/>
    </source>
</evidence>
<keyword evidence="3" id="KW-1185">Reference proteome</keyword>
<gene>
    <name evidence="2" type="ORF">BDP27DRAFT_1363435</name>
</gene>
<feature type="region of interest" description="Disordered" evidence="1">
    <location>
        <begin position="1"/>
        <end position="404"/>
    </location>
</feature>
<feature type="region of interest" description="Disordered" evidence="1">
    <location>
        <begin position="768"/>
        <end position="813"/>
    </location>
</feature>
<feature type="compositionally biased region" description="Pro residues" evidence="1">
    <location>
        <begin position="890"/>
        <end position="900"/>
    </location>
</feature>
<feature type="compositionally biased region" description="Pro residues" evidence="1">
    <location>
        <begin position="286"/>
        <end position="295"/>
    </location>
</feature>
<feature type="compositionally biased region" description="Low complexity" evidence="1">
    <location>
        <begin position="919"/>
        <end position="951"/>
    </location>
</feature>
<feature type="region of interest" description="Disordered" evidence="1">
    <location>
        <begin position="611"/>
        <end position="636"/>
    </location>
</feature>
<feature type="compositionally biased region" description="Basic and acidic residues" evidence="1">
    <location>
        <begin position="1075"/>
        <end position="1097"/>
    </location>
</feature>
<feature type="compositionally biased region" description="Polar residues" evidence="1">
    <location>
        <begin position="228"/>
        <end position="237"/>
    </location>
</feature>
<evidence type="ECO:0000256" key="1">
    <source>
        <dbReference type="SAM" id="MobiDB-lite"/>
    </source>
</evidence>
<protein>
    <submittedName>
        <fullName evidence="2">Uncharacterized protein</fullName>
    </submittedName>
</protein>
<feature type="compositionally biased region" description="Low complexity" evidence="1">
    <location>
        <begin position="365"/>
        <end position="374"/>
    </location>
</feature>
<feature type="compositionally biased region" description="Low complexity" evidence="1">
    <location>
        <begin position="1289"/>
        <end position="1309"/>
    </location>
</feature>
<feature type="compositionally biased region" description="Basic and acidic residues" evidence="1">
    <location>
        <begin position="692"/>
        <end position="701"/>
    </location>
</feature>
<sequence>MPLRDFFSKKNKSRSDFGEPIPTSPTITAAESPTSEHSRRTLHPDDALLSSPTKSTNSSVYPSVAASPGSSSKLRLFGRRKVAKSIASSSEVSLQPPPPFSNRLSTSIASEADSAEIRRNLGPPPSRSAIFSAYADPHSASSTRSLPTEYPTSTETLPVPKRPLFPWSSKSQPNTTKKPKPKPPPPRVEDISAALEDDSSFNLKGFRHLRAPSPELPPPPAGRRDSVTDSLNSSSASLVPPRPIPGSRSRNSSIGSLNDPSASQQRISVAAFREAQARRSQAGSPVPGPRSPSPGPNLSHHRSPTSNALDVRQRTTSLVALGKAISSEEEDLSSEEDDDSDSDKRVKSKKSILKSKAKSEIGHGSSSSSYKPSPSTFPVSGTSLRPNAAVNTATPRSQSAVYPVTHPNLNGIAASASTGALGSRTAALRAPPQVRSATLPRLLPSDSDSDDSDDAPLATLVPPKRPGSAASNRSNPHSDSVSVHSMGRAGGGAMRARVGSNPMPKPLIDITELTGPNKRSPDIAGKAKSQEGFTGGATLLSASTTQSASSTKVVSPTPSSVTSTSPPGRRFVSPPPSPTLAHRKPDSTSPQMLSQLPAGLVQRRIPIGRKDTDALSMVSSTASSNDGSGGSAGKKKDLLSERLSKVVAQGATSSPNMQDSYPLRRSTADTTGRPSSDVLDVLRTSSPSPMLEKLRPGHRSDWSNGDVDLSETVSTPASASPASFSKPVPRPKSLARKSVELRKSEDSGTMEDLAALLGAGIKLVSVNGEDQPDMDLPFGNEGGSAETEELSEPRSLARLAYDPPPSPNRITPIVVKTRPANPSFSVTSRPTHGRGASLNIISMTSDTIVDSVTTTATTTTTTTATRTRGPPSPDAPRPRSTTLLSGGPSKPSPSNPPMRPGPSILLAKPSTPNVSDMPSSPTADSEASSTSSASTGSGKSGSGNASSGYGSEPSQTGAQPRQRLAVSKPPPRSMSANQMPSVVPSQTSRFPGPIPIKPFAKSQSPASSTGGSSSANGAPNTPRDGSDIGDSIAHKPFQEEKWGSGVSGLSFGAKHSRRKSIAFEDEVGSVAGNGKNKETPRDGEARRKERRRSEARAAIELGNTINGPGPILDDDDDEDLPISQTAAARMNGMNPMMMNPSMPGMLAPQTTGSPMWGWPAMPQMPQMPGQMLSPSQFMVPPPADPAFFAAHQQAMMFAKQAYQMAVAQQAMAAAADEWERGSTIGFNSSQSMYGMPPSAPSMMGSPYGMGAGNGWSTGSTIFPPSGSRMSMYGSGAMSEYGGGGGRGGNWNSSRSVYGESFGPSSSSPSGRGGQSPNTPNRGRMSSYTRDSGYFPPVPPIPPQANKNAATTKQSINPRARTVSQPAQSARHHDTGDRSPGRRAPPSSWKTNGG</sequence>
<organism evidence="2 3">
    <name type="scientific">Rhodocollybia butyracea</name>
    <dbReference type="NCBI Taxonomy" id="206335"/>
    <lineage>
        <taxon>Eukaryota</taxon>
        <taxon>Fungi</taxon>
        <taxon>Dikarya</taxon>
        <taxon>Basidiomycota</taxon>
        <taxon>Agaricomycotina</taxon>
        <taxon>Agaricomycetes</taxon>
        <taxon>Agaricomycetidae</taxon>
        <taxon>Agaricales</taxon>
        <taxon>Marasmiineae</taxon>
        <taxon>Omphalotaceae</taxon>
        <taxon>Rhodocollybia</taxon>
    </lineage>
</organism>
<comment type="caution">
    <text evidence="2">The sequence shown here is derived from an EMBL/GenBank/DDBJ whole genome shotgun (WGS) entry which is preliminary data.</text>
</comment>
<dbReference type="EMBL" id="JADNRY010000052">
    <property type="protein sequence ID" value="KAF9069306.1"/>
    <property type="molecule type" value="Genomic_DNA"/>
</dbReference>
<feature type="compositionally biased region" description="Low complexity" evidence="1">
    <location>
        <begin position="853"/>
        <end position="868"/>
    </location>
</feature>
<feature type="compositionally biased region" description="Polar residues" evidence="1">
    <location>
        <begin position="24"/>
        <end position="33"/>
    </location>
</feature>
<evidence type="ECO:0000313" key="2">
    <source>
        <dbReference type="EMBL" id="KAF9069306.1"/>
    </source>
</evidence>
<feature type="compositionally biased region" description="Basic and acidic residues" evidence="1">
    <location>
        <begin position="1032"/>
        <end position="1042"/>
    </location>
</feature>
<feature type="compositionally biased region" description="Low complexity" evidence="1">
    <location>
        <begin position="1004"/>
        <end position="1021"/>
    </location>
</feature>
<feature type="region of interest" description="Disordered" evidence="1">
    <location>
        <begin position="648"/>
        <end position="748"/>
    </location>
</feature>
<feature type="compositionally biased region" description="Basic and acidic residues" evidence="1">
    <location>
        <begin position="737"/>
        <end position="746"/>
    </location>
</feature>
<feature type="compositionally biased region" description="Polar residues" evidence="1">
    <location>
        <begin position="50"/>
        <end position="61"/>
    </location>
</feature>
<feature type="compositionally biased region" description="Polar residues" evidence="1">
    <location>
        <begin position="1317"/>
        <end position="1329"/>
    </location>
</feature>
<feature type="compositionally biased region" description="Polar residues" evidence="1">
    <location>
        <begin position="974"/>
        <end position="989"/>
    </location>
</feature>
<dbReference type="Proteomes" id="UP000772434">
    <property type="component" value="Unassembled WGS sequence"/>
</dbReference>
<feature type="compositionally biased region" description="Polar residues" evidence="1">
    <location>
        <begin position="1344"/>
        <end position="1367"/>
    </location>
</feature>
<feature type="compositionally biased region" description="Basic and acidic residues" evidence="1">
    <location>
        <begin position="34"/>
        <end position="46"/>
    </location>
</feature>
<feature type="compositionally biased region" description="Low complexity" evidence="1">
    <location>
        <begin position="710"/>
        <end position="727"/>
    </location>
</feature>